<dbReference type="EMBL" id="CM044702">
    <property type="protein sequence ID" value="KAI5675223.1"/>
    <property type="molecule type" value="Genomic_DNA"/>
</dbReference>
<sequence length="625" mass="71558">MTPKFNYVVCSIEESKNIDLLSLDELQASLLVHEKKITQQDKEEQALLASSNIYKKGGRGRGRGRQNNEGRGSQHHQSHDDRSFIFRGTGRGRGRSRGGQQSKVDHTRSVDKSNVECYRCHKYGHYQNECRTNLTKDSGEKSNFAETEEEISLLMDNVKFGNNTKISLGLVAEAKMTTNRMFPLYLDNVSQICLSTRLKNFWEWNKKNIEQTIPADLEEDEEQPVRITEQQYLNPDEPTSDSATAINQHPQRIRRRPAWMADYETWEVELVAIIIFVELAVLGNHFVDAQMGINCWIQMMNMGIVGLILLRLKIHSNNDVVETNVQIFSYKELEEATNRFKEEIGRGSFGIVYKGLVKNGSRTVAVKKLDRVAQDTEKEFRAEVKSIGQTHHKNLVRLLGFCDEGQHRLLVYEYMSNGTLSSLIFGNSKPSWGLRTQIAVAIARGLAYLHEECSNQIIHCDIKPQNILLDEYYNARISDFGLAKLLAFNQSRTHTNIRGTKGYVAPEWFRSSQVTSKVDVYSFGVMLLEIISCRRCVGEAEIEEGENPILNHWVWDCFQQGRLDRLVEDDFEALNDMKKLERYVKVGIWCIQEDSSLRPIMRKVCQMLEGVVEVLKPPSPSPFSS</sequence>
<reference evidence="2" key="1">
    <citation type="journal article" date="2023" name="Nat. Plants">
        <title>Single-cell RNA sequencing provides a high-resolution roadmap for understanding the multicellular compartmentation of specialized metabolism.</title>
        <authorList>
            <person name="Sun S."/>
            <person name="Shen X."/>
            <person name="Li Y."/>
            <person name="Li Y."/>
            <person name="Wang S."/>
            <person name="Li R."/>
            <person name="Zhang H."/>
            <person name="Shen G."/>
            <person name="Guo B."/>
            <person name="Wei J."/>
            <person name="Xu J."/>
            <person name="St-Pierre B."/>
            <person name="Chen S."/>
            <person name="Sun C."/>
        </authorList>
    </citation>
    <scope>NUCLEOTIDE SEQUENCE [LARGE SCALE GENOMIC DNA]</scope>
</reference>
<dbReference type="Proteomes" id="UP001060085">
    <property type="component" value="Linkage Group LG02"/>
</dbReference>
<protein>
    <submittedName>
        <fullName evidence="1">Uncharacterized protein</fullName>
    </submittedName>
</protein>
<evidence type="ECO:0000313" key="1">
    <source>
        <dbReference type="EMBL" id="KAI5675223.1"/>
    </source>
</evidence>
<gene>
    <name evidence="1" type="ORF">M9H77_06173</name>
</gene>
<comment type="caution">
    <text evidence="1">The sequence shown here is derived from an EMBL/GenBank/DDBJ whole genome shotgun (WGS) entry which is preliminary data.</text>
</comment>
<proteinExistence type="predicted"/>
<organism evidence="1 2">
    <name type="scientific">Catharanthus roseus</name>
    <name type="common">Madagascar periwinkle</name>
    <name type="synonym">Vinca rosea</name>
    <dbReference type="NCBI Taxonomy" id="4058"/>
    <lineage>
        <taxon>Eukaryota</taxon>
        <taxon>Viridiplantae</taxon>
        <taxon>Streptophyta</taxon>
        <taxon>Embryophyta</taxon>
        <taxon>Tracheophyta</taxon>
        <taxon>Spermatophyta</taxon>
        <taxon>Magnoliopsida</taxon>
        <taxon>eudicotyledons</taxon>
        <taxon>Gunneridae</taxon>
        <taxon>Pentapetalae</taxon>
        <taxon>asterids</taxon>
        <taxon>lamiids</taxon>
        <taxon>Gentianales</taxon>
        <taxon>Apocynaceae</taxon>
        <taxon>Rauvolfioideae</taxon>
        <taxon>Vinceae</taxon>
        <taxon>Catharanthinae</taxon>
        <taxon>Catharanthus</taxon>
    </lineage>
</organism>
<keyword evidence="2" id="KW-1185">Reference proteome</keyword>
<accession>A0ACC0BRR3</accession>
<name>A0ACC0BRR3_CATRO</name>
<evidence type="ECO:0000313" key="2">
    <source>
        <dbReference type="Proteomes" id="UP001060085"/>
    </source>
</evidence>